<keyword evidence="9 14" id="KW-0460">Magnesium</keyword>
<evidence type="ECO:0000256" key="14">
    <source>
        <dbReference type="PIRSR" id="PIRSR601952-2"/>
    </source>
</evidence>
<name>A0A034V530_BACDO</name>
<feature type="active site" description="Phosphoserine intermediate" evidence="13">
    <location>
        <position position="124"/>
    </location>
</feature>
<dbReference type="CDD" id="cd16012">
    <property type="entry name" value="ALP"/>
    <property type="match status" value="1"/>
</dbReference>
<keyword evidence="5" id="KW-0336">GPI-anchor</keyword>
<protein>
    <recommendedName>
        <fullName evidence="3">alkaline phosphatase</fullName>
        <ecNumber evidence="3">3.1.3.1</ecNumber>
    </recommendedName>
</protein>
<dbReference type="EMBL" id="GAKP01022299">
    <property type="protein sequence ID" value="JAC36653.1"/>
    <property type="molecule type" value="Transcribed_RNA"/>
</dbReference>
<keyword evidence="8 14" id="KW-0862">Zinc</keyword>
<feature type="binding site" evidence="14">
    <location>
        <position position="400"/>
    </location>
    <ligand>
        <name>Zn(2+)</name>
        <dbReference type="ChEBI" id="CHEBI:29105"/>
        <label>2</label>
    </ligand>
</feature>
<dbReference type="AlphaFoldDB" id="A0A034V530"/>
<keyword evidence="16" id="KW-0732">Signal</keyword>
<dbReference type="Gene3D" id="3.40.720.10">
    <property type="entry name" value="Alkaline Phosphatase, subunit A"/>
    <property type="match status" value="1"/>
</dbReference>
<feature type="binding site" evidence="14">
    <location>
        <position position="399"/>
    </location>
    <ligand>
        <name>Zn(2+)</name>
        <dbReference type="ChEBI" id="CHEBI:29105"/>
        <label>2</label>
    </ligand>
</feature>
<dbReference type="PANTHER" id="PTHR11596">
    <property type="entry name" value="ALKALINE PHOSPHATASE"/>
    <property type="match status" value="1"/>
</dbReference>
<dbReference type="GO" id="GO:0046872">
    <property type="term" value="F:metal ion binding"/>
    <property type="evidence" value="ECO:0007669"/>
    <property type="project" value="UniProtKB-KW"/>
</dbReference>
<keyword evidence="6 14" id="KW-0479">Metal-binding</keyword>
<dbReference type="OrthoDB" id="5818554at2759"/>
<dbReference type="InterPro" id="IPR001952">
    <property type="entry name" value="Alkaline_phosphatase"/>
</dbReference>
<evidence type="ECO:0000256" key="10">
    <source>
        <dbReference type="ARBA" id="ARBA00023136"/>
    </source>
</evidence>
<keyword evidence="10" id="KW-0472">Membrane</keyword>
<proteinExistence type="inferred from homology"/>
<dbReference type="InterPro" id="IPR017850">
    <property type="entry name" value="Alkaline_phosphatase_core_sf"/>
</dbReference>
<comment type="cofactor">
    <cofactor evidence="14">
        <name>Mg(2+)</name>
        <dbReference type="ChEBI" id="CHEBI:18420"/>
    </cofactor>
    <text evidence="14">Binds 1 Mg(2+) ion.</text>
</comment>
<evidence type="ECO:0000256" key="3">
    <source>
        <dbReference type="ARBA" id="ARBA00012647"/>
    </source>
</evidence>
<evidence type="ECO:0000256" key="7">
    <source>
        <dbReference type="ARBA" id="ARBA00022801"/>
    </source>
</evidence>
<dbReference type="PANTHER" id="PTHR11596:SF91">
    <property type="entry name" value="ALKALINE PHOSPHATASE-RELATED"/>
    <property type="match status" value="1"/>
</dbReference>
<comment type="cofactor">
    <cofactor evidence="14">
        <name>Zn(2+)</name>
        <dbReference type="ChEBI" id="CHEBI:29105"/>
    </cofactor>
    <text evidence="14">Binds 2 Zn(2+) ions.</text>
</comment>
<dbReference type="SUPFAM" id="SSF53649">
    <property type="entry name" value="Alkaline phosphatase-like"/>
    <property type="match status" value="1"/>
</dbReference>
<feature type="binding site" evidence="14">
    <location>
        <position position="80"/>
    </location>
    <ligand>
        <name>Mg(2+)</name>
        <dbReference type="ChEBI" id="CHEBI:18420"/>
    </ligand>
</feature>
<gene>
    <name evidence="17" type="primary">PPB</name>
</gene>
<comment type="subcellular location">
    <subcellularLocation>
        <location evidence="1">Cell membrane</location>
        <topology evidence="1">Lipid-anchor</topology>
        <topology evidence="1">GPI-anchor</topology>
    </subcellularLocation>
</comment>
<evidence type="ECO:0000256" key="8">
    <source>
        <dbReference type="ARBA" id="ARBA00022833"/>
    </source>
</evidence>
<evidence type="ECO:0000313" key="17">
    <source>
        <dbReference type="EMBL" id="JAC36653.1"/>
    </source>
</evidence>
<feature type="binding site" evidence="14">
    <location>
        <position position="80"/>
    </location>
    <ligand>
        <name>Zn(2+)</name>
        <dbReference type="ChEBI" id="CHEBI:29105"/>
        <label>2</label>
    </ligand>
</feature>
<feature type="binding site" evidence="14">
    <location>
        <position position="358"/>
    </location>
    <ligand>
        <name>Zn(2+)</name>
        <dbReference type="ChEBI" id="CHEBI:29105"/>
        <label>2</label>
    </ligand>
</feature>
<organism evidence="17">
    <name type="scientific">Bactrocera dorsalis</name>
    <name type="common">Oriental fruit fly</name>
    <name type="synonym">Dacus dorsalis</name>
    <dbReference type="NCBI Taxonomy" id="27457"/>
    <lineage>
        <taxon>Eukaryota</taxon>
        <taxon>Metazoa</taxon>
        <taxon>Ecdysozoa</taxon>
        <taxon>Arthropoda</taxon>
        <taxon>Hexapoda</taxon>
        <taxon>Insecta</taxon>
        <taxon>Pterygota</taxon>
        <taxon>Neoptera</taxon>
        <taxon>Endopterygota</taxon>
        <taxon>Diptera</taxon>
        <taxon>Brachycera</taxon>
        <taxon>Muscomorpha</taxon>
        <taxon>Tephritoidea</taxon>
        <taxon>Tephritidae</taxon>
        <taxon>Bactrocera</taxon>
        <taxon>Bactrocera</taxon>
    </lineage>
</organism>
<evidence type="ECO:0000256" key="4">
    <source>
        <dbReference type="ARBA" id="ARBA00022475"/>
    </source>
</evidence>
<dbReference type="FunFam" id="3.40.720.10:FF:000008">
    <property type="entry name" value="Alkaline phosphatase"/>
    <property type="match status" value="1"/>
</dbReference>
<keyword evidence="12" id="KW-0449">Lipoprotein</keyword>
<feature type="binding site" evidence="14">
    <location>
        <position position="477"/>
    </location>
    <ligand>
        <name>Zn(2+)</name>
        <dbReference type="ChEBI" id="CHEBI:29105"/>
        <label>2</label>
    </ligand>
</feature>
<dbReference type="GO" id="GO:0098552">
    <property type="term" value="C:side of membrane"/>
    <property type="evidence" value="ECO:0007669"/>
    <property type="project" value="UniProtKB-KW"/>
</dbReference>
<evidence type="ECO:0000256" key="1">
    <source>
        <dbReference type="ARBA" id="ARBA00004609"/>
    </source>
</evidence>
<feature type="chain" id="PRO_5007368982" description="alkaline phosphatase" evidence="16">
    <location>
        <begin position="22"/>
        <end position="585"/>
    </location>
</feature>
<evidence type="ECO:0000256" key="11">
    <source>
        <dbReference type="ARBA" id="ARBA00023180"/>
    </source>
</evidence>
<accession>A0A034V530</accession>
<sequence length="585" mass="64445">MCNLRWFLLSLLVCFTSVTTADEYHARLLVPRSVKSARATEEQTTEYWVDKAQSILADKLEQSSRPNTNRAKNIIFFLGDGMSVHTITATRAFLGDSSEQVSFEQFPYTGLSKTYSINKLVPDSASTSTAYLSGVKANYGTIGVTAQVPKSDCEAAIDKRTHTESIAKWAQDAGKWAGLVTTARVTHASPAGVYAHTANRDWETDSKIKSSGCVSGAEHNVDIASQLVEWPVGKNLRVIMGGGRRNFIDEEELDEEGIEGKRSDGRNLTAEWLADKYEQGASAAYVWNKNGLLNVNLDKTEYLLGLFSSSHCPYHGDLEREGLTETVPSLRKMTEAAIQLLRNNDKGYFLFVEGARIDMAHHSNRPHRSFEDTAEFARAIELARKMTNEEDTLIVVTSDHSHTMTINGYPTRGSDIFGLAPMTADDNLPYTILSYANGPGFSKTYSTKKGRRDLTDADLDDPKYRYMATVPLDSETHGGDDVGVFASGPYAHYFSGNYEQTIIPALMAYAADIGPFAKSALADAEAMEPTMEPAIEPAMEPTMEPTKNVSVVNKGMKVQSSAAYKFVLLSILEVVLFRPQNSSWS</sequence>
<dbReference type="EMBL" id="GAKP01022297">
    <property type="protein sequence ID" value="JAC36655.1"/>
    <property type="molecule type" value="Transcribed_RNA"/>
</dbReference>
<dbReference type="GO" id="GO:0005886">
    <property type="term" value="C:plasma membrane"/>
    <property type="evidence" value="ECO:0007669"/>
    <property type="project" value="UniProtKB-SubCell"/>
</dbReference>
<evidence type="ECO:0000256" key="16">
    <source>
        <dbReference type="SAM" id="SignalP"/>
    </source>
</evidence>
<evidence type="ECO:0000256" key="5">
    <source>
        <dbReference type="ARBA" id="ARBA00022622"/>
    </source>
</evidence>
<dbReference type="EC" id="3.1.3.1" evidence="3"/>
<evidence type="ECO:0000256" key="6">
    <source>
        <dbReference type="ARBA" id="ARBA00022723"/>
    </source>
</evidence>
<feature type="binding site" evidence="14">
    <location>
        <position position="353"/>
    </location>
    <ligand>
        <name>Zn(2+)</name>
        <dbReference type="ChEBI" id="CHEBI:29105"/>
        <label>1</label>
    </ligand>
</feature>
<dbReference type="GO" id="GO:0004035">
    <property type="term" value="F:alkaline phosphatase activity"/>
    <property type="evidence" value="ECO:0007669"/>
    <property type="project" value="UniProtKB-EC"/>
</dbReference>
<feature type="binding site" evidence="14">
    <location>
        <position position="362"/>
    </location>
    <ligand>
        <name>Zn(2+)</name>
        <dbReference type="ChEBI" id="CHEBI:29105"/>
        <label>2</label>
    </ligand>
</feature>
<evidence type="ECO:0000256" key="2">
    <source>
        <dbReference type="ARBA" id="ARBA00005984"/>
    </source>
</evidence>
<evidence type="ECO:0000256" key="13">
    <source>
        <dbReference type="PIRSR" id="PIRSR601952-1"/>
    </source>
</evidence>
<dbReference type="SMART" id="SM00098">
    <property type="entry name" value="alkPPc"/>
    <property type="match status" value="1"/>
</dbReference>
<evidence type="ECO:0000256" key="9">
    <source>
        <dbReference type="ARBA" id="ARBA00022842"/>
    </source>
</evidence>
<comment type="similarity">
    <text evidence="2 15">Belongs to the alkaline phosphatase family.</text>
</comment>
<evidence type="ECO:0000256" key="12">
    <source>
        <dbReference type="ARBA" id="ARBA00023288"/>
    </source>
</evidence>
<feature type="signal peptide" evidence="16">
    <location>
        <begin position="1"/>
        <end position="21"/>
    </location>
</feature>
<evidence type="ECO:0000256" key="15">
    <source>
        <dbReference type="RuleBase" id="RU003946"/>
    </source>
</evidence>
<dbReference type="PRINTS" id="PR00113">
    <property type="entry name" value="ALKPHPHTASE"/>
</dbReference>
<keyword evidence="7" id="KW-0378">Hydrolase</keyword>
<reference evidence="17" key="1">
    <citation type="journal article" date="2014" name="BMC Genomics">
        <title>Characterizing the developmental transcriptome of the oriental fruit fly, Bactrocera dorsalis (Diptera: Tephritidae) through comparative genomic analysis with Drosophila melanogaster utilizing modENCODE datasets.</title>
        <authorList>
            <person name="Geib S.M."/>
            <person name="Calla B."/>
            <person name="Hall B."/>
            <person name="Hou S."/>
            <person name="Manoukis N.C."/>
        </authorList>
    </citation>
    <scope>NUCLEOTIDE SEQUENCE</scope>
    <source>
        <strain evidence="17">Punador</strain>
    </source>
</reference>
<dbReference type="Pfam" id="PF00245">
    <property type="entry name" value="Alk_phosphatase"/>
    <property type="match status" value="1"/>
</dbReference>
<keyword evidence="4" id="KW-1003">Cell membrane</keyword>
<keyword evidence="11" id="KW-0325">Glycoprotein</keyword>
<feature type="binding site" evidence="14">
    <location>
        <position position="187"/>
    </location>
    <ligand>
        <name>Mg(2+)</name>
        <dbReference type="ChEBI" id="CHEBI:18420"/>
    </ligand>
</feature>
<feature type="binding site" evidence="14">
    <location>
        <position position="189"/>
    </location>
    <ligand>
        <name>Mg(2+)</name>
        <dbReference type="ChEBI" id="CHEBI:18420"/>
    </ligand>
</feature>